<reference evidence="7 8" key="1">
    <citation type="submission" date="2012-10" db="EMBL/GenBank/DDBJ databases">
        <authorList>
            <person name="Zafar N."/>
            <person name="Inman J."/>
            <person name="Hall N."/>
            <person name="Lorenzi H."/>
            <person name="Caler E."/>
        </authorList>
    </citation>
    <scope>NUCLEOTIDE SEQUENCE [LARGE SCALE GENOMIC DNA]</scope>
    <source>
        <strain evidence="7 8">IP1</strain>
    </source>
</reference>
<evidence type="ECO:0000256" key="1">
    <source>
        <dbReference type="ARBA" id="ARBA00022741"/>
    </source>
</evidence>
<dbReference type="EC" id="2.7.11.25" evidence="7"/>
<dbReference type="InterPro" id="IPR017441">
    <property type="entry name" value="Protein_kinase_ATP_BS"/>
</dbReference>
<dbReference type="OrthoDB" id="300641at2759"/>
<keyword evidence="2 3" id="KW-0067">ATP-binding</keyword>
<evidence type="ECO:0000256" key="3">
    <source>
        <dbReference type="PROSITE-ProRule" id="PRU10141"/>
    </source>
</evidence>
<keyword evidence="1 3" id="KW-0547">Nucleotide-binding</keyword>
<dbReference type="Gene3D" id="2.10.220.10">
    <property type="entry name" value="Hormone Receptor, Insulin-like Growth Factor Receptor 1, Chain A, domain 2"/>
    <property type="match status" value="1"/>
</dbReference>
<dbReference type="GO" id="GO:0005524">
    <property type="term" value="F:ATP binding"/>
    <property type="evidence" value="ECO:0007669"/>
    <property type="project" value="UniProtKB-UniRule"/>
</dbReference>
<keyword evidence="4" id="KW-0812">Transmembrane</keyword>
<feature type="domain" description="Protein kinase" evidence="6">
    <location>
        <begin position="1139"/>
        <end position="1403"/>
    </location>
</feature>
<feature type="binding site" evidence="3">
    <location>
        <position position="1167"/>
    </location>
    <ligand>
        <name>ATP</name>
        <dbReference type="ChEBI" id="CHEBI:30616"/>
    </ligand>
</feature>
<dbReference type="InterPro" id="IPR006212">
    <property type="entry name" value="Furin_repeat"/>
</dbReference>
<dbReference type="PANTHER" id="PTHR45756">
    <property type="entry name" value="PALMITOYLTRANSFERASE"/>
    <property type="match status" value="1"/>
</dbReference>
<evidence type="ECO:0000259" key="6">
    <source>
        <dbReference type="PROSITE" id="PS50011"/>
    </source>
</evidence>
<feature type="transmembrane region" description="Helical" evidence="4">
    <location>
        <begin position="959"/>
        <end position="990"/>
    </location>
</feature>
<dbReference type="SMART" id="SM00261">
    <property type="entry name" value="FU"/>
    <property type="match status" value="5"/>
</dbReference>
<dbReference type="GeneID" id="14891357"/>
<dbReference type="Pfam" id="PF00069">
    <property type="entry name" value="Pkinase"/>
    <property type="match status" value="1"/>
</dbReference>
<dbReference type="InterPro" id="IPR011009">
    <property type="entry name" value="Kinase-like_dom_sf"/>
</dbReference>
<proteinExistence type="predicted"/>
<feature type="chain" id="PRO_5001991215" evidence="5">
    <location>
        <begin position="22"/>
        <end position="1405"/>
    </location>
</feature>
<dbReference type="SUPFAM" id="SSF56112">
    <property type="entry name" value="Protein kinase-like (PK-like)"/>
    <property type="match status" value="1"/>
</dbReference>
<gene>
    <name evidence="7" type="ORF">EIN_443070</name>
</gene>
<dbReference type="EMBL" id="KB206373">
    <property type="protein sequence ID" value="ELP92377.1"/>
    <property type="molecule type" value="Genomic_DNA"/>
</dbReference>
<dbReference type="PANTHER" id="PTHR45756:SF1">
    <property type="entry name" value="PROTEIN KINASE DOMAIN CONTAINING PROTEIN"/>
    <property type="match status" value="1"/>
</dbReference>
<dbReference type="PROSITE" id="PS00108">
    <property type="entry name" value="PROTEIN_KINASE_ST"/>
    <property type="match status" value="1"/>
</dbReference>
<evidence type="ECO:0000313" key="8">
    <source>
        <dbReference type="Proteomes" id="UP000014680"/>
    </source>
</evidence>
<dbReference type="InterPro" id="IPR008271">
    <property type="entry name" value="Ser/Thr_kinase_AS"/>
</dbReference>
<sequence length="1405" mass="156816">MKTTMIADRILVYFLICYCCCIELPITSLSGDQVFEINDGQTYTSGYEITLNDNSQFIISNYTTLICNNKIFLNNNSTLIIKDNSSFFVNENLSMSAKSSLVVMNSSYIRANNLILKESSNIKFYDNSTCNQSKFDLVGISLVELNGASKINANEFKMAGNANVICKNTTYFQINSFTIDGNASCTLIGSSIFYSSNTIEFKANSQVILFDNSLFRSENEIKISSTKGAVLYNNSKMFGSKNFEIKGSSFVELNSNAGVETGGDFKINENSNLYLRGENDQKVVISKKLICDNGVLTSFGNSYISINDELSLGGNCKVNFTARTIRDIPFFQVNKVSNFSGTILAHDNQFDIAFAYPDQIITGITTNNDVKMVQNNRLARFGDSTKIFCHLGMSSPGDVEYIESYCPCSGVDCYITPLSSVTSFKVDIASDVLQTKKSYEIGNTFNEVVVLGSNNLFSFAKTDGVVMYSNNKNSVSIQMNEMTKEVLFISNSSFLISQQFKQTCNYCYTKNGDVTCNNCTNECPDYKYNATGKECSSCQDLNCESCTIGVDVCLKCGGGYYLINGKCDTIPQCQLIQVNRCRKCDNGYILKEMKCVTVDNCVDEKVDGSCLICDYKDNTVNINGNCEHVDNTKIVHQTVISCESGFVLNKSLCNKCDSTYPNSVLCENGKTTKCDDKSKMSLSGTCEIDSCVSPNDENGKCTPEIDGCSKYTNTRCVECQSNMILSQNTCIQKEVNNCTQMKSTKCVRCEDGYYIDETTNGECSSCDTNCKTCISNSTFCLSCNDKQFLSNHKCLTNEDLENVCTQFVPSGGCVKCINGYYRNGLSCEKCDVKCGTCNNKEMCLMCNETNYKTANNECKPQSDVIGCKVEVTQNGCLQCSDGYYTVNTNECGKCDESCLTCLLLNNKCTSCGDTQVLVDSKCLNVSAISNCNEVTKSKCSKCTFWHVPSDDGTYCNSKAVWWVILIIVLFLLLVVIIVIILIMILFNYLLQRKHEKKLEKTTTLFSMNKSNIQFVRLPSGICISPDQIDLNLEVQELPIETETKVLFCVGNTKKMSLKVQFSLKSDVTKFTMKCSPDIVTLKKGFACEFSIGITPICTSKIDTTLLVISKSLKDGKENYNEVKMVGVTAQSSRIDPEELQEEKILGEGSFGIVVKGTFRNNTVAIKKMKEVSNEKVAMAEFTKEVEMLDKFRSEYIVHFYGAVFIPNKVCMVTEFAPFGSLQDLISKRKSNEVNIKLKIKFMLDASKGLLYLHENGILHRDIKPDNILVFSLDLNDTVNAKLTDFGSARNINLMMTNMTFTKGIGSPTYMAPEILKKEHYKKPADIFSFAITLYECFGWCNAYSEKEFKFPWKIAEFVTSSKRLEKLSSMSEEQFELINMCWKQNSKERIEIQKVVILINGLIDN</sequence>
<evidence type="ECO:0000256" key="2">
    <source>
        <dbReference type="ARBA" id="ARBA00022840"/>
    </source>
</evidence>
<dbReference type="InterPro" id="IPR009030">
    <property type="entry name" value="Growth_fac_rcpt_cys_sf"/>
</dbReference>
<dbReference type="Gene3D" id="1.10.510.10">
    <property type="entry name" value="Transferase(Phosphotransferase) domain 1"/>
    <property type="match status" value="1"/>
</dbReference>
<dbReference type="RefSeq" id="XP_004259148.1">
    <property type="nucleotide sequence ID" value="XM_004259100.1"/>
</dbReference>
<evidence type="ECO:0000313" key="7">
    <source>
        <dbReference type="EMBL" id="ELP92377.1"/>
    </source>
</evidence>
<keyword evidence="4" id="KW-1133">Transmembrane helix</keyword>
<keyword evidence="5" id="KW-0732">Signal</keyword>
<dbReference type="InterPro" id="IPR053215">
    <property type="entry name" value="TKL_Ser/Thr_kinase"/>
</dbReference>
<dbReference type="PROSITE" id="PS00107">
    <property type="entry name" value="PROTEIN_KINASE_ATP"/>
    <property type="match status" value="1"/>
</dbReference>
<accession>A0A0A1UB30</accession>
<dbReference type="PROSITE" id="PS50011">
    <property type="entry name" value="PROTEIN_KINASE_DOM"/>
    <property type="match status" value="1"/>
</dbReference>
<keyword evidence="7" id="KW-0808">Transferase</keyword>
<organism evidence="7 8">
    <name type="scientific">Entamoeba invadens IP1</name>
    <dbReference type="NCBI Taxonomy" id="370355"/>
    <lineage>
        <taxon>Eukaryota</taxon>
        <taxon>Amoebozoa</taxon>
        <taxon>Evosea</taxon>
        <taxon>Archamoebae</taxon>
        <taxon>Mastigamoebida</taxon>
        <taxon>Entamoebidae</taxon>
        <taxon>Entamoeba</taxon>
    </lineage>
</organism>
<protein>
    <submittedName>
        <fullName evidence="7">Protein serine/threonine kinase, putative</fullName>
        <ecNumber evidence="7">2.7.11.25</ecNumber>
    </submittedName>
</protein>
<keyword evidence="8" id="KW-1185">Reference proteome</keyword>
<evidence type="ECO:0000256" key="4">
    <source>
        <dbReference type="SAM" id="Phobius"/>
    </source>
</evidence>
<dbReference type="Proteomes" id="UP000014680">
    <property type="component" value="Unassembled WGS sequence"/>
</dbReference>
<feature type="signal peptide" evidence="5">
    <location>
        <begin position="1"/>
        <end position="21"/>
    </location>
</feature>
<name>A0A0A1UB30_ENTIV</name>
<dbReference type="Gene3D" id="3.30.200.20">
    <property type="entry name" value="Phosphorylase Kinase, domain 1"/>
    <property type="match status" value="1"/>
</dbReference>
<evidence type="ECO:0000256" key="5">
    <source>
        <dbReference type="SAM" id="SignalP"/>
    </source>
</evidence>
<dbReference type="InterPro" id="IPR000719">
    <property type="entry name" value="Prot_kinase_dom"/>
</dbReference>
<dbReference type="KEGG" id="eiv:EIN_443070"/>
<dbReference type="SUPFAM" id="SSF57184">
    <property type="entry name" value="Growth factor receptor domain"/>
    <property type="match status" value="3"/>
</dbReference>
<dbReference type="VEuPathDB" id="AmoebaDB:EIN_443070"/>
<dbReference type="GO" id="GO:0004709">
    <property type="term" value="F:MAP kinase kinase kinase activity"/>
    <property type="evidence" value="ECO:0007669"/>
    <property type="project" value="UniProtKB-EC"/>
</dbReference>
<dbReference type="SMART" id="SM00220">
    <property type="entry name" value="S_TKc"/>
    <property type="match status" value="1"/>
</dbReference>
<keyword evidence="4" id="KW-0472">Membrane</keyword>
<keyword evidence="7" id="KW-0418">Kinase</keyword>